<protein>
    <recommendedName>
        <fullName evidence="5">Secreted protein</fullName>
    </recommendedName>
</protein>
<dbReference type="AlphaFoldDB" id="A0A7W7G088"/>
<feature type="compositionally biased region" description="Polar residues" evidence="1">
    <location>
        <begin position="121"/>
        <end position="131"/>
    </location>
</feature>
<name>A0A7W7G088_9ACTN</name>
<reference evidence="3 4" key="1">
    <citation type="submission" date="2020-08" db="EMBL/GenBank/DDBJ databases">
        <title>Sequencing the genomes of 1000 actinobacteria strains.</title>
        <authorList>
            <person name="Klenk H.-P."/>
        </authorList>
    </citation>
    <scope>NUCLEOTIDE SEQUENCE [LARGE SCALE GENOMIC DNA]</scope>
    <source>
        <strain evidence="3 4">DSM 45518</strain>
    </source>
</reference>
<feature type="chain" id="PRO_5039073090" description="Secreted protein" evidence="2">
    <location>
        <begin position="22"/>
        <end position="369"/>
    </location>
</feature>
<dbReference type="EMBL" id="JACHMF010000001">
    <property type="protein sequence ID" value="MBB4692858.1"/>
    <property type="molecule type" value="Genomic_DNA"/>
</dbReference>
<gene>
    <name evidence="3" type="ORF">BKA14_003006</name>
</gene>
<accession>A0A7W7G088</accession>
<evidence type="ECO:0000313" key="4">
    <source>
        <dbReference type="Proteomes" id="UP000542742"/>
    </source>
</evidence>
<evidence type="ECO:0000256" key="2">
    <source>
        <dbReference type="SAM" id="SignalP"/>
    </source>
</evidence>
<evidence type="ECO:0000256" key="1">
    <source>
        <dbReference type="SAM" id="MobiDB-lite"/>
    </source>
</evidence>
<keyword evidence="4" id="KW-1185">Reference proteome</keyword>
<dbReference type="RefSeq" id="WP_184951536.1">
    <property type="nucleotide sequence ID" value="NZ_BOMC01000063.1"/>
</dbReference>
<evidence type="ECO:0000313" key="3">
    <source>
        <dbReference type="EMBL" id="MBB4692858.1"/>
    </source>
</evidence>
<feature type="region of interest" description="Disordered" evidence="1">
    <location>
        <begin position="282"/>
        <end position="341"/>
    </location>
</feature>
<keyword evidence="2" id="KW-0732">Signal</keyword>
<organism evidence="3 4">
    <name type="scientific">Paractinoplanes abujensis</name>
    <dbReference type="NCBI Taxonomy" id="882441"/>
    <lineage>
        <taxon>Bacteria</taxon>
        <taxon>Bacillati</taxon>
        <taxon>Actinomycetota</taxon>
        <taxon>Actinomycetes</taxon>
        <taxon>Micromonosporales</taxon>
        <taxon>Micromonosporaceae</taxon>
        <taxon>Paractinoplanes</taxon>
    </lineage>
</organism>
<proteinExistence type="predicted"/>
<feature type="region of interest" description="Disordered" evidence="1">
    <location>
        <begin position="104"/>
        <end position="131"/>
    </location>
</feature>
<sequence length="369" mass="37542">MLLLACLAGVAYVALSLFDNAARADDVVPGPLSRTPVGGVTQSARSPEARKTVARVAEVGKTPSPVKRGPDVRKAHGTVARAPVVRKAHKTATRGPVVRKTFAPGSAAGKAEPRRIVARTSGKTATRGSATQPVKVLHRAAGATSTVRPKALPRVRQTVRSVAGEPNRAAATIVERAASATGAVVRKALDPHAVLSPAHVGRSPRLGSPPARTVLGLRRPVTLDPPVAGARPALPRSPAVAATPEFGVPAVPQRPGLSVPTASPRHTPALRQRVVPATAGTFAQPSVAEAPSARGARSGQRPVAPAPHSPGRPDDQAGAGHLRDAGGGAAPPTGTVPSSWRPQIAAAEADLPADVVAYGRTVRYSGPPS</sequence>
<feature type="signal peptide" evidence="2">
    <location>
        <begin position="1"/>
        <end position="21"/>
    </location>
</feature>
<evidence type="ECO:0008006" key="5">
    <source>
        <dbReference type="Google" id="ProtNLM"/>
    </source>
</evidence>
<comment type="caution">
    <text evidence="3">The sequence shown here is derived from an EMBL/GenBank/DDBJ whole genome shotgun (WGS) entry which is preliminary data.</text>
</comment>
<dbReference type="Proteomes" id="UP000542742">
    <property type="component" value="Unassembled WGS sequence"/>
</dbReference>